<comment type="caution">
    <text evidence="5">The sequence shown here is derived from an EMBL/GenBank/DDBJ whole genome shotgun (WGS) entry which is preliminary data.</text>
</comment>
<dbReference type="Gene3D" id="3.30.360.10">
    <property type="entry name" value="Dihydrodipicolinate Reductase, domain 2"/>
    <property type="match status" value="1"/>
</dbReference>
<dbReference type="Pfam" id="PF02894">
    <property type="entry name" value="GFO_IDH_MocA_C"/>
    <property type="match status" value="1"/>
</dbReference>
<organism evidence="5 6">
    <name type="scientific">Rosenbergiella gaditana</name>
    <dbReference type="NCBI Taxonomy" id="2726987"/>
    <lineage>
        <taxon>Bacteria</taxon>
        <taxon>Pseudomonadati</taxon>
        <taxon>Pseudomonadota</taxon>
        <taxon>Gammaproteobacteria</taxon>
        <taxon>Enterobacterales</taxon>
        <taxon>Erwiniaceae</taxon>
        <taxon>Rosenbergiella</taxon>
    </lineage>
</organism>
<comment type="similarity">
    <text evidence="1">Belongs to the Gfo/Idh/MocA family.</text>
</comment>
<evidence type="ECO:0000256" key="1">
    <source>
        <dbReference type="ARBA" id="ARBA00010928"/>
    </source>
</evidence>
<feature type="domain" description="Gfo/Idh/MocA-like oxidoreductase N-terminal" evidence="3">
    <location>
        <begin position="12"/>
        <end position="129"/>
    </location>
</feature>
<keyword evidence="2" id="KW-0560">Oxidoreductase</keyword>
<name>A0ABS5ST72_9GAMM</name>
<dbReference type="InterPro" id="IPR036291">
    <property type="entry name" value="NAD(P)-bd_dom_sf"/>
</dbReference>
<reference evidence="5 6" key="1">
    <citation type="submission" date="2020-04" db="EMBL/GenBank/DDBJ databases">
        <title>Genome sequencing of Rosenbergiella species.</title>
        <authorList>
            <person name="Alvarez-Perez S."/>
            <person name="Lievens B."/>
        </authorList>
    </citation>
    <scope>NUCLEOTIDE SEQUENCE [LARGE SCALE GENOMIC DNA]</scope>
    <source>
        <strain evidence="5 6">S61</strain>
    </source>
</reference>
<gene>
    <name evidence="5" type="ORF">HH682_02240</name>
</gene>
<dbReference type="Pfam" id="PF01408">
    <property type="entry name" value="GFO_IDH_MocA"/>
    <property type="match status" value="1"/>
</dbReference>
<evidence type="ECO:0000259" key="4">
    <source>
        <dbReference type="Pfam" id="PF02894"/>
    </source>
</evidence>
<protein>
    <submittedName>
        <fullName evidence="5">Oxidoreductase</fullName>
    </submittedName>
</protein>
<accession>A0ABS5ST72</accession>
<dbReference type="SUPFAM" id="SSF51735">
    <property type="entry name" value="NAD(P)-binding Rossmann-fold domains"/>
    <property type="match status" value="1"/>
</dbReference>
<evidence type="ECO:0000313" key="5">
    <source>
        <dbReference type="EMBL" id="MBT0723280.1"/>
    </source>
</evidence>
<dbReference type="PANTHER" id="PTHR43708">
    <property type="entry name" value="CONSERVED EXPRESSED OXIDOREDUCTASE (EUROFUNG)"/>
    <property type="match status" value="1"/>
</dbReference>
<dbReference type="NCBIfam" id="NF008607">
    <property type="entry name" value="PRK11579.1"/>
    <property type="match status" value="1"/>
</dbReference>
<dbReference type="InterPro" id="IPR004104">
    <property type="entry name" value="Gfo/Idh/MocA-like_OxRdtase_C"/>
</dbReference>
<dbReference type="EMBL" id="JABBFR010000002">
    <property type="protein sequence ID" value="MBT0723280.1"/>
    <property type="molecule type" value="Genomic_DNA"/>
</dbReference>
<evidence type="ECO:0000259" key="3">
    <source>
        <dbReference type="Pfam" id="PF01408"/>
    </source>
</evidence>
<dbReference type="Proteomes" id="UP000790096">
    <property type="component" value="Unassembled WGS sequence"/>
</dbReference>
<dbReference type="InterPro" id="IPR051317">
    <property type="entry name" value="Gfo/Idh/MocA_oxidoreduct"/>
</dbReference>
<dbReference type="InterPro" id="IPR000683">
    <property type="entry name" value="Gfo/Idh/MocA-like_OxRdtase_N"/>
</dbReference>
<dbReference type="Gene3D" id="3.40.50.720">
    <property type="entry name" value="NAD(P)-binding Rossmann-like Domain"/>
    <property type="match status" value="1"/>
</dbReference>
<proteinExistence type="inferred from homology"/>
<sequence length="360" mass="39394">MSQLPLQTGPRIKVALIGYGFVGKTFHGPLISAIEGLELIVVASSDSEKVHKDYPDVEVIASAEAAITHPHVDLVVIASPNQTHASLAKLALLANKHVVVDKPFTLDLPEARELIQLATQQQRLLSVFHNRRWDSDFLAIKTYIQAGKIGNIAHFESHMDRFRPQVRDRWREQAQPGSGLWFDIGPHLVDQTLQLFGLPDSVEGNICLLREGAQIDDWAHVVLNYPKHRVILHCSMLAAGGSLRFVAHGTEGSLVKTCIDQQESQLAAGILPGSETWGQDNDEVIYYCPEGKSHLLPTPAGDQRLYYQGIANALRQGDNNPVPAVEALAVMAVIEAAVSASQSGTRQGLALTEQEIAQLR</sequence>
<keyword evidence="6" id="KW-1185">Reference proteome</keyword>
<dbReference type="PANTHER" id="PTHR43708:SF5">
    <property type="entry name" value="CONSERVED EXPRESSED OXIDOREDUCTASE (EUROFUNG)-RELATED"/>
    <property type="match status" value="1"/>
</dbReference>
<feature type="domain" description="Gfo/Idh/MocA-like oxidoreductase C-terminal" evidence="4">
    <location>
        <begin position="142"/>
        <end position="345"/>
    </location>
</feature>
<evidence type="ECO:0000256" key="2">
    <source>
        <dbReference type="ARBA" id="ARBA00023002"/>
    </source>
</evidence>
<evidence type="ECO:0000313" key="6">
    <source>
        <dbReference type="Proteomes" id="UP000790096"/>
    </source>
</evidence>
<dbReference type="RefSeq" id="WP_214235824.1">
    <property type="nucleotide sequence ID" value="NZ_JABBFR010000002.1"/>
</dbReference>